<keyword evidence="2 3" id="KW-0539">Nucleus</keyword>
<reference evidence="6 7" key="1">
    <citation type="submission" date="2024-01" db="EMBL/GenBank/DDBJ databases">
        <title>The genome of the rayed Mediterranean limpet Patella caerulea (Linnaeus, 1758).</title>
        <authorList>
            <person name="Anh-Thu Weber A."/>
            <person name="Halstead-Nussloch G."/>
        </authorList>
    </citation>
    <scope>NUCLEOTIDE SEQUENCE [LARGE SCALE GENOMIC DNA]</scope>
    <source>
        <strain evidence="6">AATW-2023a</strain>
        <tissue evidence="6">Whole specimen</tissue>
    </source>
</reference>
<dbReference type="PANTHER" id="PTHR46040">
    <property type="entry name" value="HIGH MOBILITY GROUP PROTEIN 2"/>
    <property type="match status" value="1"/>
</dbReference>
<sequence>MENSFIQMTTVSTDNSLTESQLSFTTDVSNSCTVVKDESLSADDNSLLSNGTVFVEAPRGFLIPSSDGVGNITYNNITSTVDDNGHRLVQLPVQLFIPTSEDSIVDGNAGGVYESGLNKKILCIQSVDGTIPINAPTISISSLTDATTSITSPPVQKRKGGWPKGKKRKNTPEVNAPRGPVSGYVLYAIERRQQIKDINPELPFVEVTKILGQEWSSMSSDKKQKYLEEASADKQRYIEELKVFQQSDAYRNYIIKKRKQKQICPEDNSSNGLVECADSYNPLIDVEDDSVGELHCRVCNQYFSSLHNKKEHMFGRQHLQAITGELVKDLSSEQAQQSENILGTSVLPRETTHTIVSLPTSSDSSDDQHLSDPVDMQSFIQNFLQKNSEREQEIRCLRRTLKTAHDDNISMCKEIQELNEYQDKMSGDLKNMVNYCSSLTAQIDGLKMVPTLFGVINF</sequence>
<dbReference type="EMBL" id="JAZGQO010000006">
    <property type="protein sequence ID" value="KAK6184987.1"/>
    <property type="molecule type" value="Genomic_DNA"/>
</dbReference>
<dbReference type="Gene3D" id="1.10.30.10">
    <property type="entry name" value="High mobility group box domain"/>
    <property type="match status" value="1"/>
</dbReference>
<keyword evidence="1 3" id="KW-0238">DNA-binding</keyword>
<organism evidence="6 7">
    <name type="scientific">Patella caerulea</name>
    <name type="common">Rayed Mediterranean limpet</name>
    <dbReference type="NCBI Taxonomy" id="87958"/>
    <lineage>
        <taxon>Eukaryota</taxon>
        <taxon>Metazoa</taxon>
        <taxon>Spiralia</taxon>
        <taxon>Lophotrochozoa</taxon>
        <taxon>Mollusca</taxon>
        <taxon>Gastropoda</taxon>
        <taxon>Patellogastropoda</taxon>
        <taxon>Patelloidea</taxon>
        <taxon>Patellidae</taxon>
        <taxon>Patella</taxon>
    </lineage>
</organism>
<dbReference type="PANTHER" id="PTHR46040:SF4">
    <property type="entry name" value="HMG BOX DOMAIN-CONTAINING PROTEIN"/>
    <property type="match status" value="1"/>
</dbReference>
<dbReference type="Proteomes" id="UP001347796">
    <property type="component" value="Unassembled WGS sequence"/>
</dbReference>
<evidence type="ECO:0000313" key="7">
    <source>
        <dbReference type="Proteomes" id="UP001347796"/>
    </source>
</evidence>
<keyword evidence="7" id="KW-1185">Reference proteome</keyword>
<dbReference type="AlphaFoldDB" id="A0AAN8JYK9"/>
<evidence type="ECO:0000313" key="6">
    <source>
        <dbReference type="EMBL" id="KAK6184987.1"/>
    </source>
</evidence>
<dbReference type="PROSITE" id="PS00028">
    <property type="entry name" value="ZINC_FINGER_C2H2_1"/>
    <property type="match status" value="1"/>
</dbReference>
<dbReference type="GO" id="GO:0005634">
    <property type="term" value="C:nucleus"/>
    <property type="evidence" value="ECO:0007669"/>
    <property type="project" value="UniProtKB-UniRule"/>
</dbReference>
<gene>
    <name evidence="6" type="ORF">SNE40_007321</name>
</gene>
<feature type="region of interest" description="Disordered" evidence="4">
    <location>
        <begin position="147"/>
        <end position="176"/>
    </location>
</feature>
<dbReference type="InterPro" id="IPR013087">
    <property type="entry name" value="Znf_C2H2_type"/>
</dbReference>
<dbReference type="InterPro" id="IPR051965">
    <property type="entry name" value="ChromReg_NeuronalGeneExpr"/>
</dbReference>
<dbReference type="PROSITE" id="PS50118">
    <property type="entry name" value="HMG_BOX_2"/>
    <property type="match status" value="1"/>
</dbReference>
<evidence type="ECO:0000256" key="3">
    <source>
        <dbReference type="PROSITE-ProRule" id="PRU00267"/>
    </source>
</evidence>
<proteinExistence type="predicted"/>
<name>A0AAN8JYK9_PATCE</name>
<feature type="domain" description="HMG box" evidence="5">
    <location>
        <begin position="177"/>
        <end position="245"/>
    </location>
</feature>
<dbReference type="SMART" id="SM00398">
    <property type="entry name" value="HMG"/>
    <property type="match status" value="1"/>
</dbReference>
<evidence type="ECO:0000256" key="4">
    <source>
        <dbReference type="SAM" id="MobiDB-lite"/>
    </source>
</evidence>
<evidence type="ECO:0000256" key="2">
    <source>
        <dbReference type="ARBA" id="ARBA00023242"/>
    </source>
</evidence>
<dbReference type="GO" id="GO:0003677">
    <property type="term" value="F:DNA binding"/>
    <property type="evidence" value="ECO:0007669"/>
    <property type="project" value="UniProtKB-UniRule"/>
</dbReference>
<feature type="compositionally biased region" description="Basic residues" evidence="4">
    <location>
        <begin position="156"/>
        <end position="169"/>
    </location>
</feature>
<dbReference type="InterPro" id="IPR036236">
    <property type="entry name" value="Znf_C2H2_sf"/>
</dbReference>
<dbReference type="InterPro" id="IPR009071">
    <property type="entry name" value="HMG_box_dom"/>
</dbReference>
<accession>A0AAN8JYK9</accession>
<feature type="DNA-binding region" description="HMG box" evidence="3">
    <location>
        <begin position="177"/>
        <end position="245"/>
    </location>
</feature>
<dbReference type="GO" id="GO:0010468">
    <property type="term" value="P:regulation of gene expression"/>
    <property type="evidence" value="ECO:0007669"/>
    <property type="project" value="TreeGrafter"/>
</dbReference>
<dbReference type="SUPFAM" id="SSF57667">
    <property type="entry name" value="beta-beta-alpha zinc fingers"/>
    <property type="match status" value="1"/>
</dbReference>
<dbReference type="InterPro" id="IPR036910">
    <property type="entry name" value="HMG_box_dom_sf"/>
</dbReference>
<dbReference type="CDD" id="cd21980">
    <property type="entry name" value="HMG-box_HMG20"/>
    <property type="match status" value="1"/>
</dbReference>
<evidence type="ECO:0000259" key="5">
    <source>
        <dbReference type="PROSITE" id="PS50118"/>
    </source>
</evidence>
<evidence type="ECO:0000256" key="1">
    <source>
        <dbReference type="ARBA" id="ARBA00023125"/>
    </source>
</evidence>
<dbReference type="Pfam" id="PF00505">
    <property type="entry name" value="HMG_box"/>
    <property type="match status" value="1"/>
</dbReference>
<protein>
    <recommendedName>
        <fullName evidence="5">HMG box domain-containing protein</fullName>
    </recommendedName>
</protein>
<comment type="caution">
    <text evidence="6">The sequence shown here is derived from an EMBL/GenBank/DDBJ whole genome shotgun (WGS) entry which is preliminary data.</text>
</comment>
<dbReference type="SUPFAM" id="SSF47095">
    <property type="entry name" value="HMG-box"/>
    <property type="match status" value="1"/>
</dbReference>